<accession>A0A9N9I812</accession>
<feature type="non-terminal residue" evidence="1">
    <location>
        <position position="368"/>
    </location>
</feature>
<keyword evidence="2" id="KW-1185">Reference proteome</keyword>
<feature type="non-terminal residue" evidence="1">
    <location>
        <position position="1"/>
    </location>
</feature>
<dbReference type="AlphaFoldDB" id="A0A9N9I812"/>
<dbReference type="EMBL" id="CAJVPP010014140">
    <property type="protein sequence ID" value="CAG8723234.1"/>
    <property type="molecule type" value="Genomic_DNA"/>
</dbReference>
<dbReference type="Proteomes" id="UP000789375">
    <property type="component" value="Unassembled WGS sequence"/>
</dbReference>
<sequence>RGTIDFLFKCGITFLPYTTINRKTLLDYPKYIRYLDFVKLRQIINQLIAGDTARNLLELEISKMLFSRCTSILGLMLIDDLHPIHHFPRANQALSQLNEFQSKSEMNSLFFYGLSQICRNIQKLDVFYTRENSGLVTLIELQHELKYFTLSTDIFLDTPSPYYDSPCESIGNALILHKNSLILLEISGNGCISLEIIKELTNLRRLILGISSEEFEDFAHLENLKLPFLESLEVHYIIPSLKKLSKLIESTNGNLQIIFLGADLLADLGDIELYNKTIAKYCSKLKFVINFIGWNDNIDGAKLLNIIRKFGSLNLSHLIFDGKSCLTPDALELFLETWKTRNQLSLSFYGLRSLPLSLELIGETFLDK</sequence>
<gene>
    <name evidence="1" type="ORF">FMOSSE_LOCUS15150</name>
</gene>
<protein>
    <submittedName>
        <fullName evidence="1">13136_t:CDS:1</fullName>
    </submittedName>
</protein>
<evidence type="ECO:0000313" key="1">
    <source>
        <dbReference type="EMBL" id="CAG8723234.1"/>
    </source>
</evidence>
<comment type="caution">
    <text evidence="1">The sequence shown here is derived from an EMBL/GenBank/DDBJ whole genome shotgun (WGS) entry which is preliminary data.</text>
</comment>
<organism evidence="1 2">
    <name type="scientific">Funneliformis mosseae</name>
    <name type="common">Endomycorrhizal fungus</name>
    <name type="synonym">Glomus mosseae</name>
    <dbReference type="NCBI Taxonomy" id="27381"/>
    <lineage>
        <taxon>Eukaryota</taxon>
        <taxon>Fungi</taxon>
        <taxon>Fungi incertae sedis</taxon>
        <taxon>Mucoromycota</taxon>
        <taxon>Glomeromycotina</taxon>
        <taxon>Glomeromycetes</taxon>
        <taxon>Glomerales</taxon>
        <taxon>Glomeraceae</taxon>
        <taxon>Funneliformis</taxon>
    </lineage>
</organism>
<reference evidence="1" key="1">
    <citation type="submission" date="2021-06" db="EMBL/GenBank/DDBJ databases">
        <authorList>
            <person name="Kallberg Y."/>
            <person name="Tangrot J."/>
            <person name="Rosling A."/>
        </authorList>
    </citation>
    <scope>NUCLEOTIDE SEQUENCE</scope>
    <source>
        <strain evidence="1">87-6 pot B 2015</strain>
    </source>
</reference>
<evidence type="ECO:0000313" key="2">
    <source>
        <dbReference type="Proteomes" id="UP000789375"/>
    </source>
</evidence>
<proteinExistence type="predicted"/>
<name>A0A9N9I812_FUNMO</name>